<dbReference type="VEuPathDB" id="FungiDB:PSTT_04245"/>
<dbReference type="EMBL" id="PKSL01000030">
    <property type="protein sequence ID" value="POW12617.1"/>
    <property type="molecule type" value="Genomic_DNA"/>
</dbReference>
<evidence type="ECO:0000313" key="1">
    <source>
        <dbReference type="EMBL" id="POW12617.1"/>
    </source>
</evidence>
<evidence type="ECO:0000313" key="2">
    <source>
        <dbReference type="Proteomes" id="UP000239156"/>
    </source>
</evidence>
<organism evidence="1 2">
    <name type="scientific">Puccinia striiformis</name>
    <dbReference type="NCBI Taxonomy" id="27350"/>
    <lineage>
        <taxon>Eukaryota</taxon>
        <taxon>Fungi</taxon>
        <taxon>Dikarya</taxon>
        <taxon>Basidiomycota</taxon>
        <taxon>Pucciniomycotina</taxon>
        <taxon>Pucciniomycetes</taxon>
        <taxon>Pucciniales</taxon>
        <taxon>Pucciniaceae</taxon>
        <taxon>Puccinia</taxon>
    </lineage>
</organism>
<dbReference type="OrthoDB" id="2514674at2759"/>
<accession>A0A2S4VSW9</accession>
<keyword evidence="2" id="KW-1185">Reference proteome</keyword>
<name>A0A2S4VSW9_9BASI</name>
<dbReference type="VEuPathDB" id="FungiDB:PSHT_00892"/>
<reference evidence="1" key="1">
    <citation type="submission" date="2017-12" db="EMBL/GenBank/DDBJ databases">
        <title>Gene loss provides genomic basis for host adaptation in cereal stripe rust fungi.</title>
        <authorList>
            <person name="Xia C."/>
        </authorList>
    </citation>
    <scope>NUCLEOTIDE SEQUENCE [LARGE SCALE GENOMIC DNA]</scope>
    <source>
        <strain evidence="1">93-210</strain>
    </source>
</reference>
<comment type="caution">
    <text evidence="1">The sequence shown here is derived from an EMBL/GenBank/DDBJ whole genome shotgun (WGS) entry which is preliminary data.</text>
</comment>
<dbReference type="AlphaFoldDB" id="A0A2S4VSW9"/>
<gene>
    <name evidence="1" type="ORF">PSTT_04245</name>
</gene>
<sequence>MHFLPSATIFVTITCGLSAAQSWRDPSRSTFSCGSEFTAVCHKDTGPGGYSAIVATRVTKGSGNPSAPNYNCLGSNAKYRACCNPGFPGLLGESQTWTDFTNKDFDEYHCGMKERRPHPRALE</sequence>
<dbReference type="Proteomes" id="UP000239156">
    <property type="component" value="Unassembled WGS sequence"/>
</dbReference>
<protein>
    <submittedName>
        <fullName evidence="1">Uncharacterized protein</fullName>
    </submittedName>
</protein>
<proteinExistence type="predicted"/>